<protein>
    <submittedName>
        <fullName evidence="1">14744_t:CDS:1</fullName>
    </submittedName>
</protein>
<evidence type="ECO:0000313" key="2">
    <source>
        <dbReference type="Proteomes" id="UP000789525"/>
    </source>
</evidence>
<comment type="caution">
    <text evidence="1">The sequence shown here is derived from an EMBL/GenBank/DDBJ whole genome shotgun (WGS) entry which is preliminary data.</text>
</comment>
<dbReference type="Proteomes" id="UP000789525">
    <property type="component" value="Unassembled WGS sequence"/>
</dbReference>
<sequence length="270" mass="30378">QDDIMVYSDGSGFDGQIGAAAVMYRNGRLTKHLQYHLGPITEHTVYEGELIGILLALELLKTIRARRPKVHINLDNQAAIISTLTNRPQPAHHILDEIITTIDDIQRSEATRHTTRSLDKRTPIAMTINWVPGHLGIPGNVEADTRAKNAAQGHSSDPQELPRKLRVPLPISVSALRQELRTEVKRRWKNQWARSQRFTRLNNIDKSLPSSRFRKLIQGPLASRYGSRPAEDYDVTKLFAILPNEVTTFTSPLFSGQVPPTLASYTCHTQ</sequence>
<gene>
    <name evidence="1" type="ORF">ACOLOM_LOCUS7460</name>
</gene>
<organism evidence="1 2">
    <name type="scientific">Acaulospora colombiana</name>
    <dbReference type="NCBI Taxonomy" id="27376"/>
    <lineage>
        <taxon>Eukaryota</taxon>
        <taxon>Fungi</taxon>
        <taxon>Fungi incertae sedis</taxon>
        <taxon>Mucoromycota</taxon>
        <taxon>Glomeromycotina</taxon>
        <taxon>Glomeromycetes</taxon>
        <taxon>Diversisporales</taxon>
        <taxon>Acaulosporaceae</taxon>
        <taxon>Acaulospora</taxon>
    </lineage>
</organism>
<name>A0ACA9MZS8_9GLOM</name>
<feature type="non-terminal residue" evidence="1">
    <location>
        <position position="1"/>
    </location>
</feature>
<proteinExistence type="predicted"/>
<dbReference type="EMBL" id="CAJVPT010017225">
    <property type="protein sequence ID" value="CAG8624840.1"/>
    <property type="molecule type" value="Genomic_DNA"/>
</dbReference>
<reference evidence="1" key="1">
    <citation type="submission" date="2021-06" db="EMBL/GenBank/DDBJ databases">
        <authorList>
            <person name="Kallberg Y."/>
            <person name="Tangrot J."/>
            <person name="Rosling A."/>
        </authorList>
    </citation>
    <scope>NUCLEOTIDE SEQUENCE</scope>
    <source>
        <strain evidence="1">CL356</strain>
    </source>
</reference>
<evidence type="ECO:0000313" key="1">
    <source>
        <dbReference type="EMBL" id="CAG8624840.1"/>
    </source>
</evidence>
<keyword evidence="2" id="KW-1185">Reference proteome</keyword>
<accession>A0ACA9MZS8</accession>